<dbReference type="InterPro" id="IPR038770">
    <property type="entry name" value="Na+/solute_symporter_sf"/>
</dbReference>
<feature type="transmembrane region" description="Helical" evidence="5">
    <location>
        <begin position="38"/>
        <end position="60"/>
    </location>
</feature>
<keyword evidence="4 5" id="KW-0472">Membrane</keyword>
<dbReference type="Gene3D" id="1.20.1530.20">
    <property type="match status" value="1"/>
</dbReference>
<dbReference type="EMBL" id="MEIA01000234">
    <property type="protein sequence ID" value="OJF12170.1"/>
    <property type="molecule type" value="Genomic_DNA"/>
</dbReference>
<feature type="transmembrane region" description="Helical" evidence="5">
    <location>
        <begin position="6"/>
        <end position="26"/>
    </location>
</feature>
<organism evidence="6 7">
    <name type="scientific">Couchioplanes caeruleus subsp. caeruleus</name>
    <dbReference type="NCBI Taxonomy" id="56427"/>
    <lineage>
        <taxon>Bacteria</taxon>
        <taxon>Bacillati</taxon>
        <taxon>Actinomycetota</taxon>
        <taxon>Actinomycetes</taxon>
        <taxon>Micromonosporales</taxon>
        <taxon>Micromonosporaceae</taxon>
        <taxon>Couchioplanes</taxon>
    </lineage>
</organism>
<evidence type="ECO:0000313" key="6">
    <source>
        <dbReference type="EMBL" id="OJF12170.1"/>
    </source>
</evidence>
<dbReference type="Pfam" id="PF01758">
    <property type="entry name" value="SBF"/>
    <property type="match status" value="1"/>
</dbReference>
<evidence type="ECO:0000256" key="4">
    <source>
        <dbReference type="ARBA" id="ARBA00023136"/>
    </source>
</evidence>
<feature type="transmembrane region" description="Helical" evidence="5">
    <location>
        <begin position="228"/>
        <end position="248"/>
    </location>
</feature>
<feature type="transmembrane region" description="Helical" evidence="5">
    <location>
        <begin position="176"/>
        <end position="193"/>
    </location>
</feature>
<dbReference type="PANTHER" id="PTHR10361:SF28">
    <property type="entry name" value="P3 PROTEIN-RELATED"/>
    <property type="match status" value="1"/>
</dbReference>
<comment type="caution">
    <text evidence="6">The sequence shown here is derived from an EMBL/GenBank/DDBJ whole genome shotgun (WGS) entry which is preliminary data.</text>
</comment>
<dbReference type="RefSeq" id="WP_071807245.1">
    <property type="nucleotide sequence ID" value="NZ_MEIA01000234.1"/>
</dbReference>
<keyword evidence="7" id="KW-1185">Reference proteome</keyword>
<feature type="transmembrane region" description="Helical" evidence="5">
    <location>
        <begin position="254"/>
        <end position="274"/>
    </location>
</feature>
<protein>
    <recommendedName>
        <fullName evidence="8">BASS family bile acid:Na+ symporter</fullName>
    </recommendedName>
</protein>
<evidence type="ECO:0000313" key="7">
    <source>
        <dbReference type="Proteomes" id="UP000182486"/>
    </source>
</evidence>
<proteinExistence type="predicted"/>
<feature type="transmembrane region" description="Helical" evidence="5">
    <location>
        <begin position="93"/>
        <end position="114"/>
    </location>
</feature>
<evidence type="ECO:0000256" key="1">
    <source>
        <dbReference type="ARBA" id="ARBA00004141"/>
    </source>
</evidence>
<dbReference type="Proteomes" id="UP000182486">
    <property type="component" value="Unassembled WGS sequence"/>
</dbReference>
<dbReference type="InterPro" id="IPR004710">
    <property type="entry name" value="Bilac:Na_transpt"/>
</dbReference>
<accession>A0A1K0G4F6</accession>
<evidence type="ECO:0000256" key="3">
    <source>
        <dbReference type="ARBA" id="ARBA00022989"/>
    </source>
</evidence>
<comment type="subcellular location">
    <subcellularLocation>
        <location evidence="1">Membrane</location>
        <topology evidence="1">Multi-pass membrane protein</topology>
    </subcellularLocation>
</comment>
<evidence type="ECO:0000256" key="5">
    <source>
        <dbReference type="SAM" id="Phobius"/>
    </source>
</evidence>
<name>A0A1K0G4F6_9ACTN</name>
<keyword evidence="3 5" id="KW-1133">Transmembrane helix</keyword>
<keyword evidence="2 5" id="KW-0812">Transmembrane</keyword>
<dbReference type="PANTHER" id="PTHR10361">
    <property type="entry name" value="SODIUM-BILE ACID COTRANSPORTER"/>
    <property type="match status" value="1"/>
</dbReference>
<dbReference type="InterPro" id="IPR002657">
    <property type="entry name" value="BilAc:Na_symport/Acr3"/>
</dbReference>
<evidence type="ECO:0000256" key="2">
    <source>
        <dbReference type="ARBA" id="ARBA00022692"/>
    </source>
</evidence>
<dbReference type="AlphaFoldDB" id="A0A1K0G4F6"/>
<feature type="transmembrane region" description="Helical" evidence="5">
    <location>
        <begin position="66"/>
        <end position="86"/>
    </location>
</feature>
<feature type="transmembrane region" description="Helical" evidence="5">
    <location>
        <begin position="134"/>
        <end position="155"/>
    </location>
</feature>
<gene>
    <name evidence="6" type="ORF">BG844_22040</name>
</gene>
<evidence type="ECO:0008006" key="8">
    <source>
        <dbReference type="Google" id="ProtNLM"/>
    </source>
</evidence>
<sequence>MNVTAVVLAGLLVAAMLAVGTTVDLAGLRRVLRQPAPVVVAVSANAVVMPGLALLLLGAVDVSGPAAIGVLLAAAAPGGGSGALLAHHARADAASAVSLQAVLALAGLVILPFWLTIAEAHLHLGLAALPTGGAVLLVVGSLAGQVVPLAVGMWLRERRPALAARVHAVARRTADVLLAGIVLWSLVANLHRLGDVPPAAYAVIAVVVAAGLVTYASPGLGGAAGRGAVAMTTTVRNLFLALFVAAFAPDAAQVILTVLAYGLVMYVAAVAAIAPMRRAVT</sequence>
<dbReference type="GO" id="GO:0016020">
    <property type="term" value="C:membrane"/>
    <property type="evidence" value="ECO:0007669"/>
    <property type="project" value="UniProtKB-SubCell"/>
</dbReference>
<reference evidence="6 7" key="1">
    <citation type="submission" date="2016-09" db="EMBL/GenBank/DDBJ databases">
        <title>Couchioplanes caeruleus draft genome sequence.</title>
        <authorList>
            <person name="Sheehan J."/>
            <person name="Caffrey P."/>
        </authorList>
    </citation>
    <scope>NUCLEOTIDE SEQUENCE [LARGE SCALE GENOMIC DNA]</scope>
    <source>
        <strain evidence="6 7">DSM 43634</strain>
    </source>
</reference>
<feature type="transmembrane region" description="Helical" evidence="5">
    <location>
        <begin position="199"/>
        <end position="216"/>
    </location>
</feature>